<evidence type="ECO:0000256" key="7">
    <source>
        <dbReference type="ARBA" id="ARBA00023303"/>
    </source>
</evidence>
<accession>A0A1B6F1B4</accession>
<evidence type="ECO:0000256" key="2">
    <source>
        <dbReference type="ARBA" id="ARBA00022448"/>
    </source>
</evidence>
<dbReference type="PANTHER" id="PTHR11003:SF87">
    <property type="entry name" value="POTASSIUM CHANNEL DOMAIN-CONTAINING PROTEIN"/>
    <property type="match status" value="1"/>
</dbReference>
<dbReference type="Gene3D" id="1.10.287.70">
    <property type="match status" value="1"/>
</dbReference>
<dbReference type="AlphaFoldDB" id="A0A1B6F1B4"/>
<feature type="transmembrane region" description="Helical" evidence="9">
    <location>
        <begin position="303"/>
        <end position="322"/>
    </location>
</feature>
<keyword evidence="7" id="KW-0407">Ion channel</keyword>
<sequence>MFIGRVYENQKKNKQASNASTYSEHTMKKRGRSRSVSDDETDEDPPSVKGNKNTANIKTRKTAVHDSPLETDRDSEPEEHAKETKKASYKEGGEKSFMERINEKVKKMKKDKDTKESKVNGFSGDTKQVVYSIPAADVEKGIKKGKSDKSYAKDKFDSIELDSAGEKRSVEEEGGMKSIGIQATPYPPFRLRLLPHPDWQESETTLLKVMRLVLCQCGLACIVLTWALIGALVFHLTEAPQEYSQVIEMNRRQTELVVGLATDLRQVVPEEPVWRTTIEQYATHHEALILSAVSSGYPQRGTIWTYSGCLLFATSLLTTLGFGAPVPRTVTGRICAILFAGVGIPVHLLLVLNVGLLLAVKLHHLAHVSQRKLVRLHRQLTNPKSQEEDWPEDIFTPDDSPPPPPSWIRFFPFVAIPIYYTLGLLLFGVCRDKSFPEVLLFPLDFTAAGGVASRYGPLRVAYAVYLEGAVILASTNVALLRVTATRGFTTLGIKLGLMINSHK</sequence>
<evidence type="ECO:0000256" key="4">
    <source>
        <dbReference type="ARBA" id="ARBA00022989"/>
    </source>
</evidence>
<protein>
    <recommendedName>
        <fullName evidence="10">Potassium channel domain-containing protein</fullName>
    </recommendedName>
</protein>
<reference evidence="11" key="1">
    <citation type="submission" date="2015-11" db="EMBL/GenBank/DDBJ databases">
        <title>De novo transcriptome assembly of four potential Pierce s Disease insect vectors from Arizona vineyards.</title>
        <authorList>
            <person name="Tassone E.E."/>
        </authorList>
    </citation>
    <scope>NUCLEOTIDE SEQUENCE</scope>
</reference>
<proteinExistence type="predicted"/>
<feature type="transmembrane region" description="Helical" evidence="9">
    <location>
        <begin position="334"/>
        <end position="360"/>
    </location>
</feature>
<comment type="subcellular location">
    <subcellularLocation>
        <location evidence="1">Membrane</location>
        <topology evidence="1">Multi-pass membrane protein</topology>
    </subcellularLocation>
</comment>
<keyword evidence="4 9" id="KW-1133">Transmembrane helix</keyword>
<feature type="domain" description="Potassium channel" evidence="10">
    <location>
        <begin position="303"/>
        <end position="355"/>
    </location>
</feature>
<dbReference type="EMBL" id="GECZ01025811">
    <property type="protein sequence ID" value="JAS43958.1"/>
    <property type="molecule type" value="Transcribed_RNA"/>
</dbReference>
<feature type="transmembrane region" description="Helical" evidence="9">
    <location>
        <begin position="407"/>
        <end position="427"/>
    </location>
</feature>
<dbReference type="InterPro" id="IPR003280">
    <property type="entry name" value="2pore_dom_K_chnl"/>
</dbReference>
<gene>
    <name evidence="11" type="ORF">g.11005</name>
</gene>
<evidence type="ECO:0000256" key="5">
    <source>
        <dbReference type="ARBA" id="ARBA00023065"/>
    </source>
</evidence>
<evidence type="ECO:0000256" key="3">
    <source>
        <dbReference type="ARBA" id="ARBA00022692"/>
    </source>
</evidence>
<dbReference type="Pfam" id="PF07885">
    <property type="entry name" value="Ion_trans_2"/>
    <property type="match status" value="1"/>
</dbReference>
<feature type="compositionally biased region" description="Polar residues" evidence="8">
    <location>
        <begin position="15"/>
        <end position="24"/>
    </location>
</feature>
<dbReference type="PANTHER" id="PTHR11003">
    <property type="entry name" value="POTASSIUM CHANNEL, SUBFAMILY K"/>
    <property type="match status" value="1"/>
</dbReference>
<dbReference type="InterPro" id="IPR013099">
    <property type="entry name" value="K_chnl_dom"/>
</dbReference>
<name>A0A1B6F1B4_9HEMI</name>
<feature type="compositionally biased region" description="Basic and acidic residues" evidence="8">
    <location>
        <begin position="63"/>
        <end position="95"/>
    </location>
</feature>
<dbReference type="GO" id="GO:0015271">
    <property type="term" value="F:outward rectifier potassium channel activity"/>
    <property type="evidence" value="ECO:0007669"/>
    <property type="project" value="TreeGrafter"/>
</dbReference>
<keyword evidence="2" id="KW-0813">Transport</keyword>
<evidence type="ECO:0000256" key="1">
    <source>
        <dbReference type="ARBA" id="ARBA00004141"/>
    </source>
</evidence>
<keyword evidence="3 9" id="KW-0812">Transmembrane</keyword>
<feature type="region of interest" description="Disordered" evidence="8">
    <location>
        <begin position="1"/>
        <end position="95"/>
    </location>
</feature>
<dbReference type="GO" id="GO:0005886">
    <property type="term" value="C:plasma membrane"/>
    <property type="evidence" value="ECO:0007669"/>
    <property type="project" value="TreeGrafter"/>
</dbReference>
<evidence type="ECO:0000313" key="11">
    <source>
        <dbReference type="EMBL" id="JAS43958.1"/>
    </source>
</evidence>
<evidence type="ECO:0000256" key="8">
    <source>
        <dbReference type="SAM" id="MobiDB-lite"/>
    </source>
</evidence>
<dbReference type="GO" id="GO:0030322">
    <property type="term" value="P:stabilization of membrane potential"/>
    <property type="evidence" value="ECO:0007669"/>
    <property type="project" value="TreeGrafter"/>
</dbReference>
<feature type="transmembrane region" description="Helical" evidence="9">
    <location>
        <begin position="212"/>
        <end position="234"/>
    </location>
</feature>
<evidence type="ECO:0000256" key="6">
    <source>
        <dbReference type="ARBA" id="ARBA00023136"/>
    </source>
</evidence>
<keyword evidence="6 9" id="KW-0472">Membrane</keyword>
<evidence type="ECO:0000259" key="10">
    <source>
        <dbReference type="Pfam" id="PF07885"/>
    </source>
</evidence>
<dbReference type="GO" id="GO:0022841">
    <property type="term" value="F:potassium ion leak channel activity"/>
    <property type="evidence" value="ECO:0007669"/>
    <property type="project" value="TreeGrafter"/>
</dbReference>
<evidence type="ECO:0000256" key="9">
    <source>
        <dbReference type="SAM" id="Phobius"/>
    </source>
</evidence>
<keyword evidence="5" id="KW-0406">Ion transport</keyword>
<dbReference type="SUPFAM" id="SSF81324">
    <property type="entry name" value="Voltage-gated potassium channels"/>
    <property type="match status" value="1"/>
</dbReference>
<organism evidence="11">
    <name type="scientific">Cuerna arida</name>
    <dbReference type="NCBI Taxonomy" id="1464854"/>
    <lineage>
        <taxon>Eukaryota</taxon>
        <taxon>Metazoa</taxon>
        <taxon>Ecdysozoa</taxon>
        <taxon>Arthropoda</taxon>
        <taxon>Hexapoda</taxon>
        <taxon>Insecta</taxon>
        <taxon>Pterygota</taxon>
        <taxon>Neoptera</taxon>
        <taxon>Paraneoptera</taxon>
        <taxon>Hemiptera</taxon>
        <taxon>Auchenorrhyncha</taxon>
        <taxon>Membracoidea</taxon>
        <taxon>Cicadellidae</taxon>
        <taxon>Cicadellinae</taxon>
        <taxon>Proconiini</taxon>
        <taxon>Cuerna</taxon>
    </lineage>
</organism>